<sequence>MYVIKKKTFVSSIFMCSMGLYIKWRKFPTAVLKTRSTVDDGVLSHLIGDIVRILNLSQQL</sequence>
<name>A0A0M3IAN0_ASCLU</name>
<keyword evidence="1" id="KW-1185">Reference proteome</keyword>
<accession>A0A0M3IAN0</accession>
<evidence type="ECO:0000313" key="2">
    <source>
        <dbReference type="WBParaSite" id="ALUE_0001465801-mRNA-1"/>
    </source>
</evidence>
<dbReference type="AlphaFoldDB" id="A0A0M3IAN0"/>
<reference evidence="2" key="1">
    <citation type="submission" date="2017-02" db="UniProtKB">
        <authorList>
            <consortium name="WormBaseParasite"/>
        </authorList>
    </citation>
    <scope>IDENTIFICATION</scope>
</reference>
<protein>
    <submittedName>
        <fullName evidence="2">Uncharacterized protein</fullName>
    </submittedName>
</protein>
<organism evidence="1 2">
    <name type="scientific">Ascaris lumbricoides</name>
    <name type="common">Giant roundworm</name>
    <dbReference type="NCBI Taxonomy" id="6252"/>
    <lineage>
        <taxon>Eukaryota</taxon>
        <taxon>Metazoa</taxon>
        <taxon>Ecdysozoa</taxon>
        <taxon>Nematoda</taxon>
        <taxon>Chromadorea</taxon>
        <taxon>Rhabditida</taxon>
        <taxon>Spirurina</taxon>
        <taxon>Ascaridomorpha</taxon>
        <taxon>Ascaridoidea</taxon>
        <taxon>Ascarididae</taxon>
        <taxon>Ascaris</taxon>
    </lineage>
</organism>
<dbReference type="Proteomes" id="UP000036681">
    <property type="component" value="Unplaced"/>
</dbReference>
<evidence type="ECO:0000313" key="1">
    <source>
        <dbReference type="Proteomes" id="UP000036681"/>
    </source>
</evidence>
<dbReference type="WBParaSite" id="ALUE_0001465801-mRNA-1">
    <property type="protein sequence ID" value="ALUE_0001465801-mRNA-1"/>
    <property type="gene ID" value="ALUE_0001465801"/>
</dbReference>
<proteinExistence type="predicted"/>